<accession>A0A1Y0CGT8</accession>
<gene>
    <name evidence="7" type="ORF">BTO20_38205</name>
</gene>
<feature type="domain" description="Sigma-54 factor interaction" evidence="6">
    <location>
        <begin position="423"/>
        <end position="481"/>
    </location>
</feature>
<dbReference type="RefSeq" id="WP_087083871.1">
    <property type="nucleotide sequence ID" value="NZ_CP020812.1"/>
</dbReference>
<dbReference type="SUPFAM" id="SSF52540">
    <property type="entry name" value="P-loop containing nucleoside triphosphate hydrolases"/>
    <property type="match status" value="1"/>
</dbReference>
<keyword evidence="2" id="KW-0067">ATP-binding</keyword>
<dbReference type="KEGG" id="mdx:BTO20_38205"/>
<dbReference type="GO" id="GO:0006355">
    <property type="term" value="P:regulation of DNA-templated transcription"/>
    <property type="evidence" value="ECO:0007669"/>
    <property type="project" value="InterPro"/>
</dbReference>
<evidence type="ECO:0000313" key="8">
    <source>
        <dbReference type="Proteomes" id="UP000195331"/>
    </source>
</evidence>
<evidence type="ECO:0000256" key="5">
    <source>
        <dbReference type="SAM" id="MobiDB-lite"/>
    </source>
</evidence>
<dbReference type="PANTHER" id="PTHR32071">
    <property type="entry name" value="TRANSCRIPTIONAL REGULATORY PROTEIN"/>
    <property type="match status" value="1"/>
</dbReference>
<dbReference type="InterPro" id="IPR027417">
    <property type="entry name" value="P-loop_NTPase"/>
</dbReference>
<evidence type="ECO:0000256" key="2">
    <source>
        <dbReference type="ARBA" id="ARBA00022840"/>
    </source>
</evidence>
<keyword evidence="4" id="KW-0804">Transcription</keyword>
<dbReference type="PRINTS" id="PR01590">
    <property type="entry name" value="HTHFIS"/>
</dbReference>
<organism evidence="7 8">
    <name type="scientific">Mycobacterium dioxanotrophicus</name>
    <dbReference type="NCBI Taxonomy" id="482462"/>
    <lineage>
        <taxon>Bacteria</taxon>
        <taxon>Bacillati</taxon>
        <taxon>Actinomycetota</taxon>
        <taxon>Actinomycetes</taxon>
        <taxon>Mycobacteriales</taxon>
        <taxon>Mycobacteriaceae</taxon>
        <taxon>Mycobacterium</taxon>
    </lineage>
</organism>
<dbReference type="InterPro" id="IPR002078">
    <property type="entry name" value="Sigma_54_int"/>
</dbReference>
<dbReference type="OrthoDB" id="5496274at2"/>
<evidence type="ECO:0000259" key="6">
    <source>
        <dbReference type="PROSITE" id="PS50045"/>
    </source>
</evidence>
<sequence length="553" mass="58852">MPPDTADPPTSRPDIVMSWRRSALSGVSPDKPPQLDLAPDVDGDSPLLRSAMPVLEELGAEIADTGLCLLLTDRDGRIVRSVIDNTALARRIEGLGVVAGARFSEDAVGTTSLGTPLEVRHGVVVNAAEHYLESLRRLSCYGSPIIHPATGRVEGVLDMTIEDERADPLFVPFIDRAVRDIERRLLDGSRVSQQRLVAAFQDTVAPPHAALVAMGTDMLLHNNAAANLLSSTDYVVLGEIVSEMRPGERRTITIELACGESARVNAQSVAGSEGGAIFVVHPTLATANPVPRGSHVDAAVPRLRAEISRLARASGAVAVCGEPGSGRSTVADEIAGAAAVRLDVCDLIRVGEREWLTRLAEAANASPPAIVVEHLESLPESMVPAVTPLVDRDSGPRLVLTSRPVDDLAAGIAAVVARCPGRIDIPPLRRRRLELGAIARRMLSNIEGRWELTPNALAALSAADWPGNLTELACVLRTASHTATGGRIDVRDLPTRYQHTGRITHLAGRERAERQAIIDALANAAGNKVHAARELGISRSTLYARMKALNIPS</sequence>
<proteinExistence type="predicted"/>
<dbReference type="InterPro" id="IPR009057">
    <property type="entry name" value="Homeodomain-like_sf"/>
</dbReference>
<dbReference type="GO" id="GO:0043565">
    <property type="term" value="F:sequence-specific DNA binding"/>
    <property type="evidence" value="ECO:0007669"/>
    <property type="project" value="InterPro"/>
</dbReference>
<dbReference type="SUPFAM" id="SSF46689">
    <property type="entry name" value="Homeodomain-like"/>
    <property type="match status" value="1"/>
</dbReference>
<keyword evidence="3" id="KW-0805">Transcription regulation</keyword>
<feature type="region of interest" description="Disordered" evidence="5">
    <location>
        <begin position="23"/>
        <end position="42"/>
    </location>
</feature>
<dbReference type="Pfam" id="PF25601">
    <property type="entry name" value="AAA_lid_14"/>
    <property type="match status" value="1"/>
</dbReference>
<evidence type="ECO:0000313" key="7">
    <source>
        <dbReference type="EMBL" id="ART74493.1"/>
    </source>
</evidence>
<dbReference type="InterPro" id="IPR029016">
    <property type="entry name" value="GAF-like_dom_sf"/>
</dbReference>
<keyword evidence="1" id="KW-0547">Nucleotide-binding</keyword>
<dbReference type="InterPro" id="IPR058031">
    <property type="entry name" value="AAA_lid_NorR"/>
</dbReference>
<keyword evidence="7" id="KW-0614">Plasmid</keyword>
<geneLocation type="plasmid" evidence="7 8">
    <name>unnamed3</name>
</geneLocation>
<dbReference type="Gene3D" id="1.10.8.60">
    <property type="match status" value="1"/>
</dbReference>
<dbReference type="InterPro" id="IPR002197">
    <property type="entry name" value="HTH_Fis"/>
</dbReference>
<dbReference type="PROSITE" id="PS50045">
    <property type="entry name" value="SIGMA54_INTERACT_4"/>
    <property type="match status" value="1"/>
</dbReference>
<dbReference type="AlphaFoldDB" id="A0A1Y0CGT8"/>
<keyword evidence="8" id="KW-1185">Reference proteome</keyword>
<dbReference type="Pfam" id="PF02954">
    <property type="entry name" value="HTH_8"/>
    <property type="match status" value="1"/>
</dbReference>
<dbReference type="Gene3D" id="1.10.10.60">
    <property type="entry name" value="Homeodomain-like"/>
    <property type="match status" value="1"/>
</dbReference>
<dbReference type="GO" id="GO:0005524">
    <property type="term" value="F:ATP binding"/>
    <property type="evidence" value="ECO:0007669"/>
    <property type="project" value="UniProtKB-KW"/>
</dbReference>
<reference evidence="7 8" key="1">
    <citation type="submission" date="2017-04" db="EMBL/GenBank/DDBJ databases">
        <title>Whole Genome Sequence of 1,4-Dioxane Degrading Bacterium Mycobacterium dioxanotrophicus PH-06.</title>
        <authorList>
            <person name="He Y."/>
        </authorList>
    </citation>
    <scope>NUCLEOTIDE SEQUENCE [LARGE SCALE GENOMIC DNA]</scope>
    <source>
        <strain evidence="7 8">PH-06</strain>
        <plasmid evidence="7 8">unnamed3</plasmid>
    </source>
</reference>
<name>A0A1Y0CGT8_9MYCO</name>
<evidence type="ECO:0000256" key="4">
    <source>
        <dbReference type="ARBA" id="ARBA00023163"/>
    </source>
</evidence>
<dbReference type="Gene3D" id="3.30.450.40">
    <property type="match status" value="1"/>
</dbReference>
<evidence type="ECO:0000256" key="3">
    <source>
        <dbReference type="ARBA" id="ARBA00023015"/>
    </source>
</evidence>
<evidence type="ECO:0000256" key="1">
    <source>
        <dbReference type="ARBA" id="ARBA00022741"/>
    </source>
</evidence>
<dbReference type="PANTHER" id="PTHR32071:SF122">
    <property type="entry name" value="SIGMA FACTOR"/>
    <property type="match status" value="1"/>
</dbReference>
<protein>
    <submittedName>
        <fullName evidence="7">Transcriptional regulator</fullName>
    </submittedName>
</protein>
<dbReference type="Proteomes" id="UP000195331">
    <property type="component" value="Plasmid unnamed3"/>
</dbReference>
<dbReference type="EMBL" id="CP020812">
    <property type="protein sequence ID" value="ART74493.1"/>
    <property type="molecule type" value="Genomic_DNA"/>
</dbReference>